<keyword evidence="6" id="KW-1185">Reference proteome</keyword>
<dbReference type="GeneID" id="16069570"/>
<dbReference type="PROSITE" id="PS50125">
    <property type="entry name" value="GUANYLATE_CYCLASE_2"/>
    <property type="match status" value="2"/>
</dbReference>
<proteinExistence type="predicted"/>
<dbReference type="GO" id="GO:0004016">
    <property type="term" value="F:adenylate cyclase activity"/>
    <property type="evidence" value="ECO:0007669"/>
    <property type="project" value="TreeGrafter"/>
</dbReference>
<feature type="region of interest" description="Disordered" evidence="3">
    <location>
        <begin position="121"/>
        <end position="218"/>
    </location>
</feature>
<feature type="region of interest" description="Disordered" evidence="3">
    <location>
        <begin position="1257"/>
        <end position="1298"/>
    </location>
</feature>
<dbReference type="CDD" id="cd07302">
    <property type="entry name" value="CHD"/>
    <property type="match status" value="2"/>
</dbReference>
<dbReference type="Proteomes" id="UP000007799">
    <property type="component" value="Unassembled WGS sequence"/>
</dbReference>
<dbReference type="OrthoDB" id="194468at2759"/>
<dbReference type="SUPFAM" id="SSF52540">
    <property type="entry name" value="P-loop containing nucleoside triphosphate hydrolases"/>
    <property type="match status" value="1"/>
</dbReference>
<sequence>MAMMMLLGRDELSMIPRSAPSSSSVCESAVSTDAESVGFTTRNRGGDNGGDNGGDGARDDAKQNHPTTATTGNHNENTHTHTNTDTNTHTSSSGRAHGNDASTAASASRVLRLLKTSSGVEAPAATDSLPVLGVNGHTRPNSRDGDEDDDGGDGDGFDDGTGVDARDRRRTWSRHPTAQKHRSEEPKPAQGWASRRAASDPQMLERSPKKKLKRKKTGWDRVKSLRSLSSCLGVLIFKDNPVISFVSRQLHKYLLNVEDEIEEATGTTKLGAVLFADASGFTAMTQRLAKKPNGAEELSRIINNFFSRLLKVVDAFGGDVVKFSGDALSIVWFVDEEESARTEGYVAPSLAVATMRACACAHELHQKLDQYLAIKATATEPGVRLRLHMGIGAGRLTSVHVGGIFKRWEYILAGPPMTQIAIAEPLAKPGETVISPEAAEIAGKIIQGKTTIGALADRGEREPPKDPAHRAFIRIDAVRHIDIPKDYSYRLPVNEQVNRLMRRYIPKAVLQCLDENQPPQSEMRNVSVIFVNIHGLKLEVPAPSGDATAPSHDHLVSKVIKNSQTLMLEIQRNVYTWEGSINKLMVDDKGLLVLCAMGLPPMPHFDDPVRAVEAAVDLRDNIALLSEKVGVPIHATIGVSTGRAFCGVVGSKLRREYTLMGDVVNLAARLMCTTQESAVVVDPVTHRRCEEILPDRFDFKPIEELRLKGMEQPITAYFADRSHKASARTEAVVSDISGRENERERLGDMVHRLIELKGGTLVLTGTRGSGKSQLVKALQSQGKERKVSVLHVTKGQRSAGNIFKRPAPDDVFDVTKDLPVVVFGAWHPVFTTLLEMAGDTVIQRIEWAAATVKKKRLGQYLVLLRHVLPKEYAQPLLVRHADTEATQQQQLTFKESIDAILEMMYLCFVRFAKTTPTMIILHLQTGTALKVHVDPESWQLAMKLSEHCLRRRHESPHGPPLVLCIVTRPLTKIEDPMIKSIWRNASLDDTFMELKPLSEMARLRYAAQVLSQLSNKTVSQAALPPELVIFLDERAAGIPKHISETLRECMKSDALVTGPAIRITDNGRIECDDLHDVRVPDKIVAIVNQEFVQLSPSHQALLKAVCVHRSFTEAMARTMVELSRRRDLSFEYKGNLHDDLNELVKLHVLKRVPANVYTTSYFPPDLFSQNLHCFAFSSKVMQQEVSRLMMEHMHGHLRNEVSQRISTVVGAVVKIQALFRRIVRRRKTRECGKRAFHAALVIQKAFRDYLMRVRERRRRESTTLQPPRSEPASRRASYGILRSSSEDEPPSPERTFDEAPAHDFVTFIPTENTETSCSESRFESCKSCGDDGKGMHGTKKWEKAARVVVR</sequence>
<evidence type="ECO:0000256" key="3">
    <source>
        <dbReference type="SAM" id="MobiDB-lite"/>
    </source>
</evidence>
<dbReference type="PANTHER" id="PTHR16305:SF28">
    <property type="entry name" value="GUANYLATE CYCLASE DOMAIN-CONTAINING PROTEIN"/>
    <property type="match status" value="1"/>
</dbReference>
<dbReference type="eggNOG" id="ENOG502QPPT">
    <property type="taxonomic scope" value="Eukaryota"/>
</dbReference>
<gene>
    <name evidence="5" type="ORF">PTSG_10115</name>
</gene>
<dbReference type="RefSeq" id="XP_004989028.1">
    <property type="nucleotide sequence ID" value="XM_004988971.1"/>
</dbReference>
<evidence type="ECO:0000313" key="6">
    <source>
        <dbReference type="Proteomes" id="UP000007799"/>
    </source>
</evidence>
<feature type="domain" description="Guanylate cyclase" evidence="4">
    <location>
        <begin position="527"/>
        <end position="671"/>
    </location>
</feature>
<feature type="domain" description="Guanylate cyclase" evidence="4">
    <location>
        <begin position="272"/>
        <end position="424"/>
    </location>
</feature>
<feature type="compositionally biased region" description="Basic residues" evidence="3">
    <location>
        <begin position="168"/>
        <end position="180"/>
    </location>
</feature>
<keyword evidence="1" id="KW-0547">Nucleotide-binding</keyword>
<feature type="compositionally biased region" description="Low complexity" evidence="3">
    <location>
        <begin position="15"/>
        <end position="31"/>
    </location>
</feature>
<dbReference type="InParanoid" id="F2UPJ2"/>
<dbReference type="InterPro" id="IPR001054">
    <property type="entry name" value="A/G_cyclase"/>
</dbReference>
<dbReference type="InterPro" id="IPR029787">
    <property type="entry name" value="Nucleotide_cyclase"/>
</dbReference>
<dbReference type="PROSITE" id="PS50096">
    <property type="entry name" value="IQ"/>
    <property type="match status" value="2"/>
</dbReference>
<feature type="compositionally biased region" description="Gly residues" evidence="3">
    <location>
        <begin position="46"/>
        <end position="55"/>
    </location>
</feature>
<feature type="compositionally biased region" description="Low complexity" evidence="3">
    <location>
        <begin position="67"/>
        <end position="90"/>
    </location>
</feature>
<dbReference type="EMBL" id="GL832986">
    <property type="protein sequence ID" value="EGD79547.1"/>
    <property type="molecule type" value="Genomic_DNA"/>
</dbReference>
<accession>F2UPJ2</accession>
<name>F2UPJ2_SALR5</name>
<evidence type="ECO:0000256" key="2">
    <source>
        <dbReference type="ARBA" id="ARBA00022840"/>
    </source>
</evidence>
<dbReference type="Gene3D" id="3.30.70.1230">
    <property type="entry name" value="Nucleotide cyclase"/>
    <property type="match status" value="2"/>
</dbReference>
<organism evidence="6">
    <name type="scientific">Salpingoeca rosetta (strain ATCC 50818 / BSB-021)</name>
    <dbReference type="NCBI Taxonomy" id="946362"/>
    <lineage>
        <taxon>Eukaryota</taxon>
        <taxon>Choanoflagellata</taxon>
        <taxon>Craspedida</taxon>
        <taxon>Salpingoecidae</taxon>
        <taxon>Salpingoeca</taxon>
    </lineage>
</organism>
<evidence type="ECO:0000259" key="4">
    <source>
        <dbReference type="PROSITE" id="PS50125"/>
    </source>
</evidence>
<dbReference type="GO" id="GO:0009190">
    <property type="term" value="P:cyclic nucleotide biosynthetic process"/>
    <property type="evidence" value="ECO:0007669"/>
    <property type="project" value="InterPro"/>
</dbReference>
<dbReference type="GO" id="GO:0005524">
    <property type="term" value="F:ATP binding"/>
    <property type="evidence" value="ECO:0007669"/>
    <property type="project" value="UniProtKB-KW"/>
</dbReference>
<dbReference type="SUPFAM" id="SSF55073">
    <property type="entry name" value="Nucleotide cyclase"/>
    <property type="match status" value="2"/>
</dbReference>
<feature type="region of interest" description="Disordered" evidence="3">
    <location>
        <begin position="15"/>
        <end position="104"/>
    </location>
</feature>
<dbReference type="KEGG" id="sre:PTSG_10115"/>
<evidence type="ECO:0000256" key="1">
    <source>
        <dbReference type="ARBA" id="ARBA00022741"/>
    </source>
</evidence>
<dbReference type="PANTHER" id="PTHR16305">
    <property type="entry name" value="TESTICULAR SOLUBLE ADENYLYL CYCLASE"/>
    <property type="match status" value="1"/>
</dbReference>
<dbReference type="GO" id="GO:0005737">
    <property type="term" value="C:cytoplasm"/>
    <property type="evidence" value="ECO:0007669"/>
    <property type="project" value="TreeGrafter"/>
</dbReference>
<evidence type="ECO:0000313" key="5">
    <source>
        <dbReference type="EMBL" id="EGD79547.1"/>
    </source>
</evidence>
<keyword evidence="2" id="KW-0067">ATP-binding</keyword>
<dbReference type="InterPro" id="IPR027417">
    <property type="entry name" value="P-loop_NTPase"/>
</dbReference>
<dbReference type="Gene3D" id="1.20.5.190">
    <property type="match status" value="1"/>
</dbReference>
<reference evidence="5" key="1">
    <citation type="submission" date="2009-08" db="EMBL/GenBank/DDBJ databases">
        <title>Annotation of Salpingoeca rosetta.</title>
        <authorList>
            <consortium name="The Broad Institute Genome Sequencing Platform"/>
            <person name="Russ C."/>
            <person name="Cuomo C."/>
            <person name="Burger G."/>
            <person name="Gray M.W."/>
            <person name="Holland P.W.H."/>
            <person name="King N."/>
            <person name="Lang F.B.F."/>
            <person name="Roger A.J."/>
            <person name="Ruiz-Trillo I."/>
            <person name="Young S.K."/>
            <person name="Zeng Q."/>
            <person name="Gargeya S."/>
            <person name="Alvarado L."/>
            <person name="Berlin A."/>
            <person name="Chapman S.B."/>
            <person name="Chen Z."/>
            <person name="Freedman E."/>
            <person name="Gellesch M."/>
            <person name="Goldberg J."/>
            <person name="Griggs A."/>
            <person name="Gujja S."/>
            <person name="Heilman E."/>
            <person name="Heiman D."/>
            <person name="Howarth C."/>
            <person name="Mehta T."/>
            <person name="Neiman D."/>
            <person name="Pearson M."/>
            <person name="Roberts A."/>
            <person name="Saif S."/>
            <person name="Shea T."/>
            <person name="Shenoy N."/>
            <person name="Sisk P."/>
            <person name="Stolte C."/>
            <person name="Sykes S."/>
            <person name="White J."/>
            <person name="Yandava C."/>
            <person name="Haas B."/>
            <person name="Nusbaum C."/>
            <person name="Birren B."/>
        </authorList>
    </citation>
    <scope>NUCLEOTIDE SEQUENCE [LARGE SCALE GENOMIC DNA]</scope>
    <source>
        <strain evidence="5">ATCC 50818</strain>
    </source>
</reference>
<dbReference type="Pfam" id="PF00211">
    <property type="entry name" value="Guanylate_cyc"/>
    <property type="match status" value="2"/>
</dbReference>
<dbReference type="GO" id="GO:0035556">
    <property type="term" value="P:intracellular signal transduction"/>
    <property type="evidence" value="ECO:0007669"/>
    <property type="project" value="InterPro"/>
</dbReference>
<feature type="compositionally biased region" description="Acidic residues" evidence="3">
    <location>
        <begin position="145"/>
        <end position="158"/>
    </location>
</feature>
<protein>
    <recommendedName>
        <fullName evidence="4">Guanylate cyclase domain-containing protein</fullName>
    </recommendedName>
</protein>